<dbReference type="GO" id="GO:0046872">
    <property type="term" value="F:metal ion binding"/>
    <property type="evidence" value="ECO:0007669"/>
    <property type="project" value="UniProtKB-KW"/>
</dbReference>
<dbReference type="SUPFAM" id="SSF53092">
    <property type="entry name" value="Creatinase/prolidase N-terminal domain"/>
    <property type="match status" value="1"/>
</dbReference>
<organism evidence="10 11">
    <name type="scientific">Babesia gibsoni</name>
    <dbReference type="NCBI Taxonomy" id="33632"/>
    <lineage>
        <taxon>Eukaryota</taxon>
        <taxon>Sar</taxon>
        <taxon>Alveolata</taxon>
        <taxon>Apicomplexa</taxon>
        <taxon>Aconoidasida</taxon>
        <taxon>Piroplasmida</taxon>
        <taxon>Babesiidae</taxon>
        <taxon>Babesia</taxon>
    </lineage>
</organism>
<reference evidence="10" key="1">
    <citation type="submission" date="2023-08" db="EMBL/GenBank/DDBJ databases">
        <title>Draft sequence of the Babesia gibsoni genome.</title>
        <authorList>
            <person name="Yamagishi J.Y."/>
            <person name="Xuan X.X."/>
        </authorList>
    </citation>
    <scope>NUCLEOTIDE SEQUENCE</scope>
    <source>
        <strain evidence="10">Azabu</strain>
    </source>
</reference>
<dbReference type="Gene3D" id="3.90.230.10">
    <property type="entry name" value="Creatinase/methionine aminopeptidase superfamily"/>
    <property type="match status" value="1"/>
</dbReference>
<sequence>MQCQTLFFLRLLCRILICNFVKGQPESPLQSSATYNLISFLKKQQLDGIIVSHDDPHATEYPHPTFGALEFISGFTGSWGHALVTQQKAYLWTDGRYWVQAEQQLKEPWELVRYDTVDAPTLQEVIERDNMKRVGIDPYVTPYHALKNMQMVLRKVEFVELFENPIYALWKDRPEFPLHPAFIHPEVYTGMSADKKLSLVREKMAAVDADALVVSLLDEVAYLLNLRGRDNPISPLIYAYVVVEKDTATIFIDPRKLTDDVSTYLESLGVKVDDYYGLPKYLETITERDTKKPAGEPFRLWVTPSESVAVCSSFLSKNCDDSPRELYQKGTPVYLMKGVKNHVELEGMKEAHILDGIALSRFFAHVENMRRDGTLFEHTEYSLGELSTHYRAQMEGNRGISFFPISSIGPNGAVIHYEATEDECSRIDKQLYLLDSGGQYPGGTTDTTRCVHFGVPTAEEMEAYTLVLKGHLTLRHTHFPEGTPDISLDVLARQFLWKTGRNYCHGTGHGVGAFLNVHERPPLMTKLRKPYYGDVEVVHFLPGMVVSNEPGYYKQGHFGVRIENVVYVREVEDEFSKMHTKFYTFEDLTLVPYCKELIDVTLLTDEEIEWVNEYHKLVADTLIPRMEAISATEYADAISYVREAAMPIRK</sequence>
<dbReference type="AlphaFoldDB" id="A0AAD8PGV6"/>
<comment type="cofactor">
    <cofactor evidence="1">
        <name>Mn(2+)</name>
        <dbReference type="ChEBI" id="CHEBI:29035"/>
    </cofactor>
</comment>
<evidence type="ECO:0000259" key="8">
    <source>
        <dbReference type="Pfam" id="PF01321"/>
    </source>
</evidence>
<dbReference type="CDD" id="cd01085">
    <property type="entry name" value="APP"/>
    <property type="match status" value="1"/>
</dbReference>
<evidence type="ECO:0000313" key="11">
    <source>
        <dbReference type="Proteomes" id="UP001230268"/>
    </source>
</evidence>
<comment type="caution">
    <text evidence="10">The sequence shown here is derived from an EMBL/GenBank/DDBJ whole genome shotgun (WGS) entry which is preliminary data.</text>
</comment>
<feature type="domain" description="Peptidase M24" evidence="7">
    <location>
        <begin position="346"/>
        <end position="570"/>
    </location>
</feature>
<dbReference type="InterPro" id="IPR000587">
    <property type="entry name" value="Creatinase_N"/>
</dbReference>
<evidence type="ECO:0000256" key="4">
    <source>
        <dbReference type="ARBA" id="ARBA00022801"/>
    </source>
</evidence>
<feature type="chain" id="PRO_5042102686" evidence="6">
    <location>
        <begin position="24"/>
        <end position="650"/>
    </location>
</feature>
<proteinExistence type="inferred from homology"/>
<gene>
    <name evidence="10" type="ORF">BgAZ_109440</name>
</gene>
<dbReference type="Pfam" id="PF16189">
    <property type="entry name" value="Creatinase_N_2"/>
    <property type="match status" value="1"/>
</dbReference>
<dbReference type="Pfam" id="PF16188">
    <property type="entry name" value="Peptidase_M24_C"/>
    <property type="match status" value="1"/>
</dbReference>
<evidence type="ECO:0000256" key="3">
    <source>
        <dbReference type="ARBA" id="ARBA00022723"/>
    </source>
</evidence>
<dbReference type="InterPro" id="IPR033740">
    <property type="entry name" value="Pept_M24B"/>
</dbReference>
<evidence type="ECO:0000256" key="2">
    <source>
        <dbReference type="ARBA" id="ARBA00008766"/>
    </source>
</evidence>
<dbReference type="SUPFAM" id="SSF55920">
    <property type="entry name" value="Creatinase/aminopeptidase"/>
    <property type="match status" value="1"/>
</dbReference>
<dbReference type="PANTHER" id="PTHR43763:SF6">
    <property type="entry name" value="XAA-PRO AMINOPEPTIDASE 1"/>
    <property type="match status" value="1"/>
</dbReference>
<dbReference type="InterPro" id="IPR050422">
    <property type="entry name" value="X-Pro_aminopeptidase_P"/>
</dbReference>
<comment type="similarity">
    <text evidence="2">Belongs to the peptidase M24B family.</text>
</comment>
<name>A0AAD8PGV6_BABGI</name>
<keyword evidence="3" id="KW-0479">Metal-binding</keyword>
<dbReference type="GO" id="GO:0070006">
    <property type="term" value="F:metalloaminopeptidase activity"/>
    <property type="evidence" value="ECO:0007669"/>
    <property type="project" value="InterPro"/>
</dbReference>
<feature type="domain" description="Creatinase N-terminal" evidence="8">
    <location>
        <begin position="36"/>
        <end position="160"/>
    </location>
</feature>
<keyword evidence="10" id="KW-0645">Protease</keyword>
<keyword evidence="5" id="KW-0464">Manganese</keyword>
<keyword evidence="10" id="KW-0031">Aminopeptidase</keyword>
<dbReference type="InterPro" id="IPR032416">
    <property type="entry name" value="Peptidase_M24_C"/>
</dbReference>
<dbReference type="InterPro" id="IPR000994">
    <property type="entry name" value="Pept_M24"/>
</dbReference>
<evidence type="ECO:0000256" key="6">
    <source>
        <dbReference type="SAM" id="SignalP"/>
    </source>
</evidence>
<dbReference type="Pfam" id="PF01321">
    <property type="entry name" value="Creatinase_N"/>
    <property type="match status" value="1"/>
</dbReference>
<dbReference type="Pfam" id="PF00557">
    <property type="entry name" value="Peptidase_M24"/>
    <property type="match status" value="1"/>
</dbReference>
<feature type="domain" description="Peptidase M24 C-terminal" evidence="9">
    <location>
        <begin position="581"/>
        <end position="629"/>
    </location>
</feature>
<protein>
    <submittedName>
        <fullName evidence="10">Xaa-pro aminopeptidase 1</fullName>
    </submittedName>
</protein>
<keyword evidence="6" id="KW-0732">Signal</keyword>
<evidence type="ECO:0000256" key="1">
    <source>
        <dbReference type="ARBA" id="ARBA00001936"/>
    </source>
</evidence>
<accession>A0AAD8PGV6</accession>
<dbReference type="FunFam" id="3.90.230.10:FF:000007">
    <property type="entry name" value="Xaa-Pro aminopeptidase P"/>
    <property type="match status" value="1"/>
</dbReference>
<evidence type="ECO:0000256" key="5">
    <source>
        <dbReference type="ARBA" id="ARBA00023211"/>
    </source>
</evidence>
<dbReference type="InterPro" id="IPR029149">
    <property type="entry name" value="Creatin/AminoP/Spt16_N"/>
</dbReference>
<dbReference type="Gene3D" id="3.40.350.10">
    <property type="entry name" value="Creatinase/prolidase N-terminal domain"/>
    <property type="match status" value="2"/>
</dbReference>
<feature type="signal peptide" evidence="6">
    <location>
        <begin position="1"/>
        <end position="23"/>
    </location>
</feature>
<dbReference type="GO" id="GO:0005737">
    <property type="term" value="C:cytoplasm"/>
    <property type="evidence" value="ECO:0007669"/>
    <property type="project" value="UniProtKB-ARBA"/>
</dbReference>
<dbReference type="InterPro" id="IPR036005">
    <property type="entry name" value="Creatinase/aminopeptidase-like"/>
</dbReference>
<evidence type="ECO:0000313" key="10">
    <source>
        <dbReference type="EMBL" id="KAK1445038.1"/>
    </source>
</evidence>
<dbReference type="EMBL" id="JAVEPI010000001">
    <property type="protein sequence ID" value="KAK1445038.1"/>
    <property type="molecule type" value="Genomic_DNA"/>
</dbReference>
<evidence type="ECO:0000259" key="7">
    <source>
        <dbReference type="Pfam" id="PF00557"/>
    </source>
</evidence>
<dbReference type="PANTHER" id="PTHR43763">
    <property type="entry name" value="XAA-PRO AMINOPEPTIDASE 1"/>
    <property type="match status" value="1"/>
</dbReference>
<evidence type="ECO:0000259" key="9">
    <source>
        <dbReference type="Pfam" id="PF16188"/>
    </source>
</evidence>
<keyword evidence="11" id="KW-1185">Reference proteome</keyword>
<keyword evidence="4" id="KW-0378">Hydrolase</keyword>
<dbReference type="Proteomes" id="UP001230268">
    <property type="component" value="Unassembled WGS sequence"/>
</dbReference>